<sequence>MTIKIIAFEVDNTLWSGILDERKIGKGRNAASNVEDNLECDRALWYYRANGGHDKSRPIIDLVTYDQVGVGKSFTRLDSAGCSMTTRQPTNCRPSVRYKRGAKYLTMRWCCQSKVRVTPADLCIDQIFFDSNPSSKYIREKLGIRFELVNKQSGVTWDVYQRALERDSSGTDNSRYDTPFCTSLSSAELDNTDSYTPDGQPDLGKLLGEGKFAKAYDAAGDPEAVIKVMKSWTTELRRRFLEIYAIIKDGHPFKPGNSNNDQYLLMIALELRNLYMVGQLKAPKPEDFSGWFSMMKVGGTPLWKTPLYRKHPFSVTFQRLIKTACHLTVDEIEDYVKKYGVEHRDAHLANVHFTMQDNQPVKAYLLDWGIAVRMRYDREKYIRGDDVLVWQKSEAGQKYSPEEFRRYWITWMVTTEYEANIRRGSITERDGREFLKDLDWWFLRSI</sequence>
<evidence type="ECO:0000313" key="1">
    <source>
        <dbReference type="EMBL" id="KAJ3552992.1"/>
    </source>
</evidence>
<gene>
    <name evidence="1" type="ORF">NM688_g3855</name>
</gene>
<protein>
    <submittedName>
        <fullName evidence="1">Uncharacterized protein</fullName>
    </submittedName>
</protein>
<dbReference type="EMBL" id="JANHOG010000592">
    <property type="protein sequence ID" value="KAJ3552992.1"/>
    <property type="molecule type" value="Genomic_DNA"/>
</dbReference>
<organism evidence="1 2">
    <name type="scientific">Phlebia brevispora</name>
    <dbReference type="NCBI Taxonomy" id="194682"/>
    <lineage>
        <taxon>Eukaryota</taxon>
        <taxon>Fungi</taxon>
        <taxon>Dikarya</taxon>
        <taxon>Basidiomycota</taxon>
        <taxon>Agaricomycotina</taxon>
        <taxon>Agaricomycetes</taxon>
        <taxon>Polyporales</taxon>
        <taxon>Meruliaceae</taxon>
        <taxon>Phlebia</taxon>
    </lineage>
</organism>
<evidence type="ECO:0000313" key="2">
    <source>
        <dbReference type="Proteomes" id="UP001148662"/>
    </source>
</evidence>
<dbReference type="Proteomes" id="UP001148662">
    <property type="component" value="Unassembled WGS sequence"/>
</dbReference>
<name>A0ACC1T4D2_9APHY</name>
<accession>A0ACC1T4D2</accession>
<comment type="caution">
    <text evidence="1">The sequence shown here is derived from an EMBL/GenBank/DDBJ whole genome shotgun (WGS) entry which is preliminary data.</text>
</comment>
<keyword evidence="2" id="KW-1185">Reference proteome</keyword>
<reference evidence="1" key="1">
    <citation type="submission" date="2022-07" db="EMBL/GenBank/DDBJ databases">
        <title>Genome Sequence of Phlebia brevispora.</title>
        <authorList>
            <person name="Buettner E."/>
        </authorList>
    </citation>
    <scope>NUCLEOTIDE SEQUENCE</scope>
    <source>
        <strain evidence="1">MPL23</strain>
    </source>
</reference>
<proteinExistence type="predicted"/>